<dbReference type="PANTHER" id="PTHR22916">
    <property type="entry name" value="GLYCOSYLTRANSFERASE"/>
    <property type="match status" value="1"/>
</dbReference>
<organism evidence="2 3">
    <name type="scientific">Schaalia naturae</name>
    <dbReference type="NCBI Taxonomy" id="635203"/>
    <lineage>
        <taxon>Bacteria</taxon>
        <taxon>Bacillati</taxon>
        <taxon>Actinomycetota</taxon>
        <taxon>Actinomycetes</taxon>
        <taxon>Actinomycetales</taxon>
        <taxon>Actinomycetaceae</taxon>
        <taxon>Schaalia</taxon>
    </lineage>
</organism>
<dbReference type="EMBL" id="JBHTEF010000001">
    <property type="protein sequence ID" value="MFC7580151.1"/>
    <property type="molecule type" value="Genomic_DNA"/>
</dbReference>
<name>A0ABW2SKX9_9ACTO</name>
<dbReference type="Gene3D" id="3.90.550.10">
    <property type="entry name" value="Spore Coat Polysaccharide Biosynthesis Protein SpsA, Chain A"/>
    <property type="match status" value="1"/>
</dbReference>
<dbReference type="SUPFAM" id="SSF53448">
    <property type="entry name" value="Nucleotide-diphospho-sugar transferases"/>
    <property type="match status" value="1"/>
</dbReference>
<feature type="domain" description="Glycosyltransferase 2-like" evidence="1">
    <location>
        <begin position="16"/>
        <end position="146"/>
    </location>
</feature>
<keyword evidence="3" id="KW-1185">Reference proteome</keyword>
<dbReference type="EC" id="2.4.-.-" evidence="2"/>
<comment type="caution">
    <text evidence="2">The sequence shown here is derived from an EMBL/GenBank/DDBJ whole genome shotgun (WGS) entry which is preliminary data.</text>
</comment>
<keyword evidence="2" id="KW-0328">Glycosyltransferase</keyword>
<evidence type="ECO:0000313" key="2">
    <source>
        <dbReference type="EMBL" id="MFC7580151.1"/>
    </source>
</evidence>
<sequence>MTDADESGGTLPRVVVLMATYNGMRWIDEQIDSILVQRGVEVRLCISDDGSDDGTAGHVRTRARNDARITVLPPRRGPRGVTANFIHLFTSWEPTDDVYVAFSDQDDIWHPDKLDRQIHLIDAYRADAVSSDVVSFDSHGRRRVIVKSQPQVKWDHIFEAGGPGSTYMFTPVMHRDLVRALRGLDTTRVGVHDWFLYALTRGLGGRWHIDPQPTVDYRQHGNNVQGENFGFLAFRTRLEHLRSGFYREQFRLTAGAVQQLARSRCDVAYLKDLQALVLSLDSGSPSARLAVLRRFREIRRKRMEGFELGLSCVLGLW</sequence>
<dbReference type="RefSeq" id="WP_380971894.1">
    <property type="nucleotide sequence ID" value="NZ_JBHTEF010000001.1"/>
</dbReference>
<reference evidence="3" key="1">
    <citation type="journal article" date="2019" name="Int. J. Syst. Evol. Microbiol.">
        <title>The Global Catalogue of Microorganisms (GCM) 10K type strain sequencing project: providing services to taxonomists for standard genome sequencing and annotation.</title>
        <authorList>
            <consortium name="The Broad Institute Genomics Platform"/>
            <consortium name="The Broad Institute Genome Sequencing Center for Infectious Disease"/>
            <person name="Wu L."/>
            <person name="Ma J."/>
        </authorList>
    </citation>
    <scope>NUCLEOTIDE SEQUENCE [LARGE SCALE GENOMIC DNA]</scope>
    <source>
        <strain evidence="3">CCUG 56698</strain>
    </source>
</reference>
<gene>
    <name evidence="2" type="ORF">ACFQWG_02805</name>
</gene>
<dbReference type="PANTHER" id="PTHR22916:SF3">
    <property type="entry name" value="UDP-GLCNAC:BETAGAL BETA-1,3-N-ACETYLGLUCOSAMINYLTRANSFERASE-LIKE PROTEIN 1"/>
    <property type="match status" value="1"/>
</dbReference>
<accession>A0ABW2SKX9</accession>
<dbReference type="InterPro" id="IPR001173">
    <property type="entry name" value="Glyco_trans_2-like"/>
</dbReference>
<evidence type="ECO:0000313" key="3">
    <source>
        <dbReference type="Proteomes" id="UP001596527"/>
    </source>
</evidence>
<dbReference type="Proteomes" id="UP001596527">
    <property type="component" value="Unassembled WGS sequence"/>
</dbReference>
<protein>
    <submittedName>
        <fullName evidence="2">Glycosyltransferase</fullName>
        <ecNumber evidence="2">2.4.-.-</ecNumber>
    </submittedName>
</protein>
<evidence type="ECO:0000259" key="1">
    <source>
        <dbReference type="Pfam" id="PF00535"/>
    </source>
</evidence>
<dbReference type="GO" id="GO:0016757">
    <property type="term" value="F:glycosyltransferase activity"/>
    <property type="evidence" value="ECO:0007669"/>
    <property type="project" value="UniProtKB-KW"/>
</dbReference>
<dbReference type="InterPro" id="IPR029044">
    <property type="entry name" value="Nucleotide-diphossugar_trans"/>
</dbReference>
<dbReference type="Pfam" id="PF00535">
    <property type="entry name" value="Glycos_transf_2"/>
    <property type="match status" value="1"/>
</dbReference>
<proteinExistence type="predicted"/>
<keyword evidence="2" id="KW-0808">Transferase</keyword>